<dbReference type="Pfam" id="PF08263">
    <property type="entry name" value="LRRNT_2"/>
    <property type="match status" value="1"/>
</dbReference>
<dbReference type="InterPro" id="IPR001611">
    <property type="entry name" value="Leu-rich_rpt"/>
</dbReference>
<name>A0ABS8V3U4_DATST</name>
<reference evidence="7 8" key="1">
    <citation type="journal article" date="2021" name="BMC Genomics">
        <title>Datura genome reveals duplications of psychoactive alkaloid biosynthetic genes and high mutation rate following tissue culture.</title>
        <authorList>
            <person name="Rajewski A."/>
            <person name="Carter-House D."/>
            <person name="Stajich J."/>
            <person name="Litt A."/>
        </authorList>
    </citation>
    <scope>NUCLEOTIDE SEQUENCE [LARGE SCALE GENOMIC DNA]</scope>
    <source>
        <strain evidence="7">AR-01</strain>
    </source>
</reference>
<keyword evidence="5" id="KW-0732">Signal</keyword>
<evidence type="ECO:0000259" key="6">
    <source>
        <dbReference type="Pfam" id="PF08263"/>
    </source>
</evidence>
<evidence type="ECO:0000313" key="7">
    <source>
        <dbReference type="EMBL" id="MCD9641702.1"/>
    </source>
</evidence>
<feature type="domain" description="Leucine-rich repeat-containing N-terminal plant-type" evidence="6">
    <location>
        <begin position="29"/>
        <end position="63"/>
    </location>
</feature>
<dbReference type="PANTHER" id="PTHR48007:SF56">
    <property type="entry name" value="LOW QUALITY PROTEIN: PROTEIN STRUBBELIG-RECEPTOR FAMILY 2"/>
    <property type="match status" value="1"/>
</dbReference>
<dbReference type="Gene3D" id="3.80.10.10">
    <property type="entry name" value="Ribonuclease Inhibitor"/>
    <property type="match status" value="1"/>
</dbReference>
<keyword evidence="8" id="KW-1185">Reference proteome</keyword>
<dbReference type="Proteomes" id="UP000823775">
    <property type="component" value="Unassembled WGS sequence"/>
</dbReference>
<protein>
    <recommendedName>
        <fullName evidence="6">Leucine-rich repeat-containing N-terminal plant-type domain-containing protein</fullName>
    </recommendedName>
</protein>
<dbReference type="SUPFAM" id="SSF52058">
    <property type="entry name" value="L domain-like"/>
    <property type="match status" value="1"/>
</dbReference>
<feature type="signal peptide" evidence="5">
    <location>
        <begin position="1"/>
        <end position="24"/>
    </location>
</feature>
<keyword evidence="4" id="KW-1133">Transmembrane helix</keyword>
<keyword evidence="2" id="KW-0677">Repeat</keyword>
<feature type="compositionally biased region" description="Polar residues" evidence="3">
    <location>
        <begin position="174"/>
        <end position="183"/>
    </location>
</feature>
<evidence type="ECO:0000256" key="1">
    <source>
        <dbReference type="ARBA" id="ARBA00022614"/>
    </source>
</evidence>
<dbReference type="Pfam" id="PF00560">
    <property type="entry name" value="LRR_1"/>
    <property type="match status" value="1"/>
</dbReference>
<feature type="compositionally biased region" description="Basic and acidic residues" evidence="3">
    <location>
        <begin position="188"/>
        <end position="198"/>
    </location>
</feature>
<evidence type="ECO:0000256" key="4">
    <source>
        <dbReference type="SAM" id="Phobius"/>
    </source>
</evidence>
<gene>
    <name evidence="7" type="ORF">HAX54_028090</name>
</gene>
<evidence type="ECO:0000256" key="3">
    <source>
        <dbReference type="SAM" id="MobiDB-lite"/>
    </source>
</evidence>
<evidence type="ECO:0000256" key="5">
    <source>
        <dbReference type="SAM" id="SignalP"/>
    </source>
</evidence>
<keyword evidence="1" id="KW-0433">Leucine-rich repeat</keyword>
<keyword evidence="4" id="KW-0812">Transmembrane</keyword>
<dbReference type="InterPro" id="IPR013210">
    <property type="entry name" value="LRR_N_plant-typ"/>
</dbReference>
<feature type="region of interest" description="Disordered" evidence="3">
    <location>
        <begin position="174"/>
        <end position="199"/>
    </location>
</feature>
<dbReference type="PANTHER" id="PTHR48007">
    <property type="entry name" value="LEUCINE-RICH REPEAT RECEPTOR-LIKE PROTEIN KINASE PXC1"/>
    <property type="match status" value="1"/>
</dbReference>
<feature type="chain" id="PRO_5047488969" description="Leucine-rich repeat-containing N-terminal plant-type domain-containing protein" evidence="5">
    <location>
        <begin position="25"/>
        <end position="232"/>
    </location>
</feature>
<proteinExistence type="predicted"/>
<evidence type="ECO:0000256" key="2">
    <source>
        <dbReference type="ARBA" id="ARBA00022737"/>
    </source>
</evidence>
<feature type="transmembrane region" description="Helical" evidence="4">
    <location>
        <begin position="204"/>
        <end position="226"/>
    </location>
</feature>
<keyword evidence="4" id="KW-0472">Membrane</keyword>
<accession>A0ABS8V3U4</accession>
<evidence type="ECO:0000313" key="8">
    <source>
        <dbReference type="Proteomes" id="UP000823775"/>
    </source>
</evidence>
<dbReference type="EMBL" id="JACEIK010003434">
    <property type="protein sequence ID" value="MCD9641702.1"/>
    <property type="molecule type" value="Genomic_DNA"/>
</dbReference>
<dbReference type="InterPro" id="IPR046959">
    <property type="entry name" value="PRK1-6/SRF4-like"/>
</dbReference>
<organism evidence="7 8">
    <name type="scientific">Datura stramonium</name>
    <name type="common">Jimsonweed</name>
    <name type="synonym">Common thornapple</name>
    <dbReference type="NCBI Taxonomy" id="4076"/>
    <lineage>
        <taxon>Eukaryota</taxon>
        <taxon>Viridiplantae</taxon>
        <taxon>Streptophyta</taxon>
        <taxon>Embryophyta</taxon>
        <taxon>Tracheophyta</taxon>
        <taxon>Spermatophyta</taxon>
        <taxon>Magnoliopsida</taxon>
        <taxon>eudicotyledons</taxon>
        <taxon>Gunneridae</taxon>
        <taxon>Pentapetalae</taxon>
        <taxon>asterids</taxon>
        <taxon>lamiids</taxon>
        <taxon>Solanales</taxon>
        <taxon>Solanaceae</taxon>
        <taxon>Solanoideae</taxon>
        <taxon>Datureae</taxon>
        <taxon>Datura</taxon>
    </lineage>
</organism>
<dbReference type="InterPro" id="IPR032675">
    <property type="entry name" value="LRR_dom_sf"/>
</dbReference>
<sequence length="232" mass="25908">MANQRLLGFTIFPFLVLFFQAVAPTDDLEVRALRDLYRALNSPAELKKWKLEGGDPCEESWTGKSESEPTIWTTGRCLWWLGESYNDGSVTQQLQWRSTCIISALRNLTRLYLQSNEFTGSVIFLADLHLHDLNIEDNHFSGVIPESFQNINSLWSKLSSTNFLLMLYPMSKNISSPPTTESSAIEKYPSHEARDSRNKRPGSGGIVIMVVGAVITVIGAAVFIAVPDSSFS</sequence>
<comment type="caution">
    <text evidence="7">The sequence shown here is derived from an EMBL/GenBank/DDBJ whole genome shotgun (WGS) entry which is preliminary data.</text>
</comment>